<organism evidence="1 2">
    <name type="scientific">Stenotrophomonas hibiscicola</name>
    <dbReference type="NCBI Taxonomy" id="86189"/>
    <lineage>
        <taxon>Bacteria</taxon>
        <taxon>Pseudomonadati</taxon>
        <taxon>Pseudomonadota</taxon>
        <taxon>Gammaproteobacteria</taxon>
        <taxon>Lysobacterales</taxon>
        <taxon>Lysobacteraceae</taxon>
        <taxon>Stenotrophomonas</taxon>
        <taxon>Stenotrophomonas maltophilia group</taxon>
    </lineage>
</organism>
<evidence type="ECO:0000313" key="1">
    <source>
        <dbReference type="EMBL" id="MEN5388705.1"/>
    </source>
</evidence>
<keyword evidence="2" id="KW-1185">Reference proteome</keyword>
<dbReference type="Proteomes" id="UP001400166">
    <property type="component" value="Unassembled WGS sequence"/>
</dbReference>
<evidence type="ECO:0000313" key="2">
    <source>
        <dbReference type="Proteomes" id="UP001400166"/>
    </source>
</evidence>
<comment type="caution">
    <text evidence="1">The sequence shown here is derived from an EMBL/GenBank/DDBJ whole genome shotgun (WGS) entry which is preliminary data.</text>
</comment>
<gene>
    <name evidence="1" type="ORF">ABE587_02530</name>
</gene>
<dbReference type="EMBL" id="JBDJOF010000003">
    <property type="protein sequence ID" value="MEN5388705.1"/>
    <property type="molecule type" value="Genomic_DNA"/>
</dbReference>
<sequence>MTRPYTLHLVGGPADGQKHLVRDCSGCFRVAEAPELEMWRQGDITPDRVIAKVHTYVIRQVGRNCVVGIHESMA</sequence>
<proteinExistence type="predicted"/>
<name>A0ABV0C360_9GAMM</name>
<accession>A0ABV0C360</accession>
<protein>
    <submittedName>
        <fullName evidence="1">Uncharacterized protein</fullName>
    </submittedName>
</protein>
<dbReference type="RefSeq" id="WP_164073070.1">
    <property type="nucleotide sequence ID" value="NZ_JBDJOF010000003.1"/>
</dbReference>
<reference evidence="1 2" key="1">
    <citation type="submission" date="2024-04" db="EMBL/GenBank/DDBJ databases">
        <title>WGS of bacteria from Torrens River.</title>
        <authorList>
            <person name="Wyrsch E.R."/>
            <person name="Drigo B."/>
        </authorList>
    </citation>
    <scope>NUCLEOTIDE SEQUENCE [LARGE SCALE GENOMIC DNA]</scope>
    <source>
        <strain evidence="1 2">TWI153</strain>
    </source>
</reference>